<dbReference type="CDD" id="cd06257">
    <property type="entry name" value="DnaJ"/>
    <property type="match status" value="1"/>
</dbReference>
<dbReference type="FunFam" id="1.10.287.110:FF:000113">
    <property type="entry name" value="DnaJ (Hsp40) homolog, subfamily C, member 28"/>
    <property type="match status" value="1"/>
</dbReference>
<dbReference type="KEGG" id="bfo:118423515"/>
<dbReference type="OMA" id="EWISLGK"/>
<dbReference type="Gene3D" id="1.10.287.110">
    <property type="entry name" value="DnaJ domain"/>
    <property type="match status" value="1"/>
</dbReference>
<sequence length="387" mass="44921">MNVYNPACFLQATMQCARVLSHSILGRTIQLHSLRRLGTSGRLLGYKLAKNLKDCYSLLGISDGCTEAELKEAFIKRAKQYHPDSGSKTADPRKFAQVEEAYRTVQEKLVRERRKEEAEANEEEEEDTGIKHTAPQHRQYLGFEGVGYGTPTQRQKQYQQYKVDRAANRVVDYKVAKLSAMSESVLVLQEKRQARKAKIVQVIDRMVEDMIAESMANGEFDNLPGKGKPLNLQKSEYNPYQDTTTHLINKILNDNGFKPQWVELEVEVRNRIKELRKKLDSKRAAFGPEPFSPQNQKKWNTYLDTFREDIAALNKRIDKYNMIVPIMAKQLGHIKPDREVAKVMEKFRAQEEQEKQQTVETKAEEKTSKEKMRWGILRHWRFTPLNE</sequence>
<reference evidence="5" key="2">
    <citation type="submission" date="2025-08" db="UniProtKB">
        <authorList>
            <consortium name="RefSeq"/>
        </authorList>
    </citation>
    <scope>IDENTIFICATION</scope>
    <source>
        <strain evidence="5">S238N-H82</strain>
        <tissue evidence="5">Testes</tissue>
    </source>
</reference>
<dbReference type="RefSeq" id="XP_035687587.1">
    <property type="nucleotide sequence ID" value="XM_035831694.1"/>
</dbReference>
<accession>A0A9J7MZW3</accession>
<dbReference type="SMART" id="SM00271">
    <property type="entry name" value="DnaJ"/>
    <property type="match status" value="1"/>
</dbReference>
<evidence type="ECO:0000259" key="3">
    <source>
        <dbReference type="PROSITE" id="PS50076"/>
    </source>
</evidence>
<dbReference type="SUPFAM" id="SSF46565">
    <property type="entry name" value="Chaperone J-domain"/>
    <property type="match status" value="1"/>
</dbReference>
<dbReference type="PRINTS" id="PR00625">
    <property type="entry name" value="JDOMAIN"/>
</dbReference>
<gene>
    <name evidence="5" type="primary">LOC118423515</name>
</gene>
<evidence type="ECO:0000256" key="2">
    <source>
        <dbReference type="SAM" id="MobiDB-lite"/>
    </source>
</evidence>
<proteinExistence type="predicted"/>
<dbReference type="Pfam" id="PF09350">
    <property type="entry name" value="DJC28_CD"/>
    <property type="match status" value="1"/>
</dbReference>
<evidence type="ECO:0000313" key="5">
    <source>
        <dbReference type="RefSeq" id="XP_035687587.1"/>
    </source>
</evidence>
<evidence type="ECO:0000313" key="4">
    <source>
        <dbReference type="Proteomes" id="UP000001554"/>
    </source>
</evidence>
<dbReference type="InterPro" id="IPR018961">
    <property type="entry name" value="DnaJ_homolog_subfam-C_membr-28"/>
</dbReference>
<dbReference type="InterPro" id="IPR052573">
    <property type="entry name" value="DnaJ_C_subfamily_28"/>
</dbReference>
<dbReference type="Proteomes" id="UP000001554">
    <property type="component" value="Chromosome 9"/>
</dbReference>
<dbReference type="GeneID" id="118423515"/>
<feature type="domain" description="J" evidence="3">
    <location>
        <begin position="54"/>
        <end position="118"/>
    </location>
</feature>
<keyword evidence="1" id="KW-0175">Coiled coil</keyword>
<dbReference type="PANTHER" id="PTHR39158:SF1">
    <property type="entry name" value="DNAJ HOMOLOG SUBFAMILY C MEMBER 28"/>
    <property type="match status" value="1"/>
</dbReference>
<keyword evidence="4" id="KW-1185">Reference proteome</keyword>
<dbReference type="PROSITE" id="PS50076">
    <property type="entry name" value="DNAJ_2"/>
    <property type="match status" value="1"/>
</dbReference>
<protein>
    <submittedName>
        <fullName evidence="5">DnaJ homolog subfamily C member 28-like</fullName>
    </submittedName>
</protein>
<dbReference type="PANTHER" id="PTHR39158">
    <property type="entry name" value="OS08G0560600 PROTEIN"/>
    <property type="match status" value="1"/>
</dbReference>
<organism evidence="4 5">
    <name type="scientific">Branchiostoma floridae</name>
    <name type="common">Florida lancelet</name>
    <name type="synonym">Amphioxus</name>
    <dbReference type="NCBI Taxonomy" id="7739"/>
    <lineage>
        <taxon>Eukaryota</taxon>
        <taxon>Metazoa</taxon>
        <taxon>Chordata</taxon>
        <taxon>Cephalochordata</taxon>
        <taxon>Leptocardii</taxon>
        <taxon>Amphioxiformes</taxon>
        <taxon>Branchiostomatidae</taxon>
        <taxon>Branchiostoma</taxon>
    </lineage>
</organism>
<feature type="coiled-coil region" evidence="1">
    <location>
        <begin position="265"/>
        <end position="323"/>
    </location>
</feature>
<dbReference type="AlphaFoldDB" id="A0A9J7MZW3"/>
<reference evidence="4" key="1">
    <citation type="journal article" date="2020" name="Nat. Ecol. Evol.">
        <title>Deeply conserved synteny resolves early events in vertebrate evolution.</title>
        <authorList>
            <person name="Simakov O."/>
            <person name="Marletaz F."/>
            <person name="Yue J.X."/>
            <person name="O'Connell B."/>
            <person name="Jenkins J."/>
            <person name="Brandt A."/>
            <person name="Calef R."/>
            <person name="Tung C.H."/>
            <person name="Huang T.K."/>
            <person name="Schmutz J."/>
            <person name="Satoh N."/>
            <person name="Yu J.K."/>
            <person name="Putnam N.H."/>
            <person name="Green R.E."/>
            <person name="Rokhsar D.S."/>
        </authorList>
    </citation>
    <scope>NUCLEOTIDE SEQUENCE [LARGE SCALE GENOMIC DNA]</scope>
    <source>
        <strain evidence="4">S238N-H82</strain>
    </source>
</reference>
<dbReference type="InterPro" id="IPR036869">
    <property type="entry name" value="J_dom_sf"/>
</dbReference>
<feature type="region of interest" description="Disordered" evidence="2">
    <location>
        <begin position="349"/>
        <end position="368"/>
    </location>
</feature>
<evidence type="ECO:0000256" key="1">
    <source>
        <dbReference type="SAM" id="Coils"/>
    </source>
</evidence>
<dbReference type="OrthoDB" id="1922282at2759"/>
<dbReference type="Pfam" id="PF00226">
    <property type="entry name" value="DnaJ"/>
    <property type="match status" value="1"/>
</dbReference>
<feature type="region of interest" description="Disordered" evidence="2">
    <location>
        <begin position="112"/>
        <end position="131"/>
    </location>
</feature>
<dbReference type="InterPro" id="IPR001623">
    <property type="entry name" value="DnaJ_domain"/>
</dbReference>
<name>A0A9J7MZW3_BRAFL</name>